<gene>
    <name evidence="1" type="ORF">VFPFJ_05077</name>
</gene>
<accession>A0A179HMM4</accession>
<proteinExistence type="predicted"/>
<dbReference type="Proteomes" id="UP000078340">
    <property type="component" value="Unassembled WGS sequence"/>
</dbReference>
<name>A0A179HMM4_PURLI</name>
<sequence length="65" mass="7450">MGQRTVRRSSFVAQYIYIYLYRDVLVRGARMHGYTRQDPAAVQNDLVMANNMPQSARRPSSDSSP</sequence>
<comment type="caution">
    <text evidence="1">The sequence shown here is derived from an EMBL/GenBank/DDBJ whole genome shotgun (WGS) entry which is preliminary data.</text>
</comment>
<evidence type="ECO:0000313" key="1">
    <source>
        <dbReference type="EMBL" id="OAQ90918.1"/>
    </source>
</evidence>
<organism evidence="1 2">
    <name type="scientific">Purpureocillium lilacinum</name>
    <name type="common">Paecilomyces lilacinus</name>
    <dbReference type="NCBI Taxonomy" id="33203"/>
    <lineage>
        <taxon>Eukaryota</taxon>
        <taxon>Fungi</taxon>
        <taxon>Dikarya</taxon>
        <taxon>Ascomycota</taxon>
        <taxon>Pezizomycotina</taxon>
        <taxon>Sordariomycetes</taxon>
        <taxon>Hypocreomycetidae</taxon>
        <taxon>Hypocreales</taxon>
        <taxon>Ophiocordycipitaceae</taxon>
        <taxon>Purpureocillium</taxon>
    </lineage>
</organism>
<dbReference type="AlphaFoldDB" id="A0A179HMM4"/>
<reference evidence="1 2" key="1">
    <citation type="submission" date="2016-02" db="EMBL/GenBank/DDBJ databases">
        <title>Biosynthesis of antibiotic leucinostatins and their inhibition on Phytophthora in bio-control Purpureocillium lilacinum.</title>
        <authorList>
            <person name="Wang G."/>
            <person name="Liu Z."/>
            <person name="Lin R."/>
            <person name="Li E."/>
            <person name="Mao Z."/>
            <person name="Ling J."/>
            <person name="Yin W."/>
            <person name="Xie B."/>
        </authorList>
    </citation>
    <scope>NUCLEOTIDE SEQUENCE [LARGE SCALE GENOMIC DNA]</scope>
    <source>
        <strain evidence="1">PLFJ-1</strain>
    </source>
</reference>
<protein>
    <submittedName>
        <fullName evidence="1">Uncharacterized protein</fullName>
    </submittedName>
</protein>
<evidence type="ECO:0000313" key="2">
    <source>
        <dbReference type="Proteomes" id="UP000078340"/>
    </source>
</evidence>
<dbReference type="EMBL" id="LSBI01000004">
    <property type="protein sequence ID" value="OAQ90918.1"/>
    <property type="molecule type" value="Genomic_DNA"/>
</dbReference>